<name>A0A3N6QR74_9CYAN</name>
<evidence type="ECO:0000313" key="2">
    <source>
        <dbReference type="Proteomes" id="UP000269154"/>
    </source>
</evidence>
<sequence>MDLKPKDINIPCTSTKGLISMVIAPGRKEGQSSPDFELEMTEISYGQVSVTVQKESSNWGAYPPHRMKLLN</sequence>
<proteinExistence type="predicted"/>
<evidence type="ECO:0000313" key="1">
    <source>
        <dbReference type="EMBL" id="RQH18183.1"/>
    </source>
</evidence>
<reference evidence="1 2" key="1">
    <citation type="journal article" date="2018" name="ACS Chem. Biol.">
        <title>Ketoreductase domain dysfunction expands chemodiversity: malyngamide biosynthesis in the cyanobacterium Okeania hirsuta.</title>
        <authorList>
            <person name="Moss N.A."/>
            <person name="Leao T."/>
            <person name="Rankin M."/>
            <person name="McCullough T.M."/>
            <person name="Qu P."/>
            <person name="Korobeynikov A."/>
            <person name="Smith J.L."/>
            <person name="Gerwick L."/>
            <person name="Gerwick W.H."/>
        </authorList>
    </citation>
    <scope>NUCLEOTIDE SEQUENCE [LARGE SCALE GENOMIC DNA]</scope>
    <source>
        <strain evidence="1 2">PAB10Feb10-1</strain>
    </source>
</reference>
<protein>
    <submittedName>
        <fullName evidence="1">Uncharacterized protein</fullName>
    </submittedName>
</protein>
<accession>A0A3N6QR74</accession>
<dbReference type="Proteomes" id="UP000269154">
    <property type="component" value="Unassembled WGS sequence"/>
</dbReference>
<keyword evidence="2" id="KW-1185">Reference proteome</keyword>
<dbReference type="AlphaFoldDB" id="A0A3N6QR74"/>
<organism evidence="1 2">
    <name type="scientific">Okeania hirsuta</name>
    <dbReference type="NCBI Taxonomy" id="1458930"/>
    <lineage>
        <taxon>Bacteria</taxon>
        <taxon>Bacillati</taxon>
        <taxon>Cyanobacteriota</taxon>
        <taxon>Cyanophyceae</taxon>
        <taxon>Oscillatoriophycideae</taxon>
        <taxon>Oscillatoriales</taxon>
        <taxon>Microcoleaceae</taxon>
        <taxon>Okeania</taxon>
    </lineage>
</organism>
<dbReference type="EMBL" id="RCBY01000479">
    <property type="protein sequence ID" value="RQH18183.1"/>
    <property type="molecule type" value="Genomic_DNA"/>
</dbReference>
<gene>
    <name evidence="1" type="ORF">D5R40_33030</name>
</gene>
<comment type="caution">
    <text evidence="1">The sequence shown here is derived from an EMBL/GenBank/DDBJ whole genome shotgun (WGS) entry which is preliminary data.</text>
</comment>